<dbReference type="InterPro" id="IPR006656">
    <property type="entry name" value="Mopterin_OxRdtase"/>
</dbReference>
<gene>
    <name evidence="7" type="ORF">B2G88_13220</name>
</gene>
<organism evidence="7 8">
    <name type="scientific">Natronolimnobius baerhuensis</name>
    <dbReference type="NCBI Taxonomy" id="253108"/>
    <lineage>
        <taxon>Archaea</taxon>
        <taxon>Methanobacteriati</taxon>
        <taxon>Methanobacteriota</taxon>
        <taxon>Stenosarchaea group</taxon>
        <taxon>Halobacteria</taxon>
        <taxon>Halobacteriales</taxon>
        <taxon>Natrialbaceae</taxon>
        <taxon>Natronolimnobius</taxon>
    </lineage>
</organism>
<dbReference type="InterPro" id="IPR054894">
    <property type="entry name" value="Nitr_red_NasA"/>
</dbReference>
<dbReference type="AlphaFoldDB" id="A0A202E587"/>
<reference evidence="7 8" key="1">
    <citation type="submission" date="2017-02" db="EMBL/GenBank/DDBJ databases">
        <title>Natronthermophilus aegyptiacus gen. nov.,sp. nov., an aerobic, extremely halophilic alkalithermophilic archaeon isolated from the athalassohaline Wadi An Natrun, Egypt.</title>
        <authorList>
            <person name="Zhao B."/>
        </authorList>
    </citation>
    <scope>NUCLEOTIDE SEQUENCE [LARGE SCALE GENOMIC DNA]</scope>
    <source>
        <strain evidence="7 8">CGMCC 1.3597</strain>
    </source>
</reference>
<dbReference type="GO" id="GO:0016020">
    <property type="term" value="C:membrane"/>
    <property type="evidence" value="ECO:0007669"/>
    <property type="project" value="TreeGrafter"/>
</dbReference>
<dbReference type="Pfam" id="PF00384">
    <property type="entry name" value="Molybdopterin"/>
    <property type="match status" value="1"/>
</dbReference>
<dbReference type="InterPro" id="IPR009010">
    <property type="entry name" value="Asp_de-COase-like_dom_sf"/>
</dbReference>
<dbReference type="Gene3D" id="2.40.40.20">
    <property type="match status" value="1"/>
</dbReference>
<evidence type="ECO:0000256" key="2">
    <source>
        <dbReference type="ARBA" id="ARBA00022723"/>
    </source>
</evidence>
<feature type="compositionally biased region" description="Polar residues" evidence="5">
    <location>
        <begin position="546"/>
        <end position="563"/>
    </location>
</feature>
<dbReference type="Pfam" id="PF01568">
    <property type="entry name" value="Molydop_binding"/>
    <property type="match status" value="1"/>
</dbReference>
<dbReference type="SMART" id="SM00926">
    <property type="entry name" value="Molybdop_Fe4S4"/>
    <property type="match status" value="1"/>
</dbReference>
<keyword evidence="2" id="KW-0479">Metal-binding</keyword>
<evidence type="ECO:0000256" key="1">
    <source>
        <dbReference type="ARBA" id="ARBA00022485"/>
    </source>
</evidence>
<dbReference type="EMBL" id="MWPH01000003">
    <property type="protein sequence ID" value="OVE83411.1"/>
    <property type="molecule type" value="Genomic_DNA"/>
</dbReference>
<feature type="region of interest" description="Disordered" evidence="5">
    <location>
        <begin position="539"/>
        <end position="614"/>
    </location>
</feature>
<dbReference type="InterPro" id="IPR006657">
    <property type="entry name" value="MoPterin_dinucl-bd_dom"/>
</dbReference>
<proteinExistence type="predicted"/>
<dbReference type="Gene3D" id="2.20.25.90">
    <property type="entry name" value="ADC-like domains"/>
    <property type="match status" value="1"/>
</dbReference>
<evidence type="ECO:0000259" key="6">
    <source>
        <dbReference type="SMART" id="SM00926"/>
    </source>
</evidence>
<dbReference type="Pfam" id="PF04879">
    <property type="entry name" value="Molybdop_Fe4S4"/>
    <property type="match status" value="1"/>
</dbReference>
<evidence type="ECO:0000256" key="5">
    <source>
        <dbReference type="SAM" id="MobiDB-lite"/>
    </source>
</evidence>
<dbReference type="Gene3D" id="3.40.50.740">
    <property type="match status" value="1"/>
</dbReference>
<dbReference type="Gene3D" id="3.40.228.10">
    <property type="entry name" value="Dimethylsulfoxide Reductase, domain 2"/>
    <property type="match status" value="1"/>
</dbReference>
<keyword evidence="1" id="KW-0004">4Fe-4S</keyword>
<dbReference type="RefSeq" id="WP_087715032.1">
    <property type="nucleotide sequence ID" value="NZ_MWPH01000003.1"/>
</dbReference>
<dbReference type="InterPro" id="IPR006963">
    <property type="entry name" value="Mopterin_OxRdtase_4Fe-4S_dom"/>
</dbReference>
<dbReference type="NCBIfam" id="NF041323">
    <property type="entry name" value="Nitr_red_NasA_Halo"/>
    <property type="match status" value="1"/>
</dbReference>
<evidence type="ECO:0000313" key="7">
    <source>
        <dbReference type="EMBL" id="OVE83411.1"/>
    </source>
</evidence>
<protein>
    <submittedName>
        <fullName evidence="7">Nitrate reductase</fullName>
    </submittedName>
</protein>
<dbReference type="SUPFAM" id="SSF50692">
    <property type="entry name" value="ADC-like"/>
    <property type="match status" value="1"/>
</dbReference>
<dbReference type="CDD" id="cd00508">
    <property type="entry name" value="MopB_CT_Fdh-Nap-like"/>
    <property type="match status" value="1"/>
</dbReference>
<sequence length="721" mass="76420">MTDLVPTTCMRCAVGCGHVQRPVEKGYGLDVVRGDATHPVNNGLACQRGISETADPGGEWLTRPLVRRDGDLVPTTLENALERAAEGLDGALEGGSERVAVLGSGQQTNEAAYALGKLARGGFGTPYYDANTTLCMASAVTAYYDAFGSDAPPPTYDDIPEAKTHLVWGANPAAAHPVMFRWINQSAAEDDSELIVVDPVASETAEVADHHVPLEPGGDLALARAVLAHVLETDRVDEAFVSEVTEGFDELRAELPDAEAAAERAGVSMDDIEHIARALEDPTLVYWGMGINQSVNGTAAAGALIDLCLATGNLRPGSGPFSLTGQANSMGTRVCSSKGSWPGHRPFDESAHRHAVADAWDVPESRLPETPGPGPVGIVDAIGDDVEAVYAVATNPVAGMPDTTHVREQLEEAFLVVQDSFRSETVELADVVLPAATWGESEGTTTNMERTVARVRAATETPSGIKTDLELIGAIADRTAPDLFDDMPEPEAIFNELAALTAGTPADLSGISYPRLEAESAVRWPAPAPDVSAGYRYYEGPDQAESDSATETTDGGDSWTFPTPSGRARFSSGIAHPLPESTDDSYPLTLTTGRRPDAYNTGVRTRESAPPVARVSPATAAALVDELEHIEMTGLEDEEGDDESTTYGRVVSRRASVTVRVDTDEAIPDGVVWLPIHHPAVNDLTVSDVDPRSKEPNYKQCAVRLESLPERELSAVAEVSA</sequence>
<dbReference type="InterPro" id="IPR050123">
    <property type="entry name" value="Prok_molybdopt-oxidoreductase"/>
</dbReference>
<dbReference type="Proteomes" id="UP000196084">
    <property type="component" value="Unassembled WGS sequence"/>
</dbReference>
<dbReference type="SUPFAM" id="SSF53706">
    <property type="entry name" value="Formate dehydrogenase/DMSO reductase, domains 1-3"/>
    <property type="match status" value="1"/>
</dbReference>
<accession>A0A202E587</accession>
<keyword evidence="8" id="KW-1185">Reference proteome</keyword>
<dbReference type="GO" id="GO:0016491">
    <property type="term" value="F:oxidoreductase activity"/>
    <property type="evidence" value="ECO:0007669"/>
    <property type="project" value="InterPro"/>
</dbReference>
<dbReference type="PANTHER" id="PTHR43105">
    <property type="entry name" value="RESPIRATORY NITRATE REDUCTASE"/>
    <property type="match status" value="1"/>
</dbReference>
<evidence type="ECO:0000256" key="4">
    <source>
        <dbReference type="ARBA" id="ARBA00023014"/>
    </source>
</evidence>
<dbReference type="PANTHER" id="PTHR43105:SF10">
    <property type="entry name" value="NADH-QUINONE OXIDOREDUCTASE SUBUNIT G"/>
    <property type="match status" value="1"/>
</dbReference>
<dbReference type="GO" id="GO:0051539">
    <property type="term" value="F:4 iron, 4 sulfur cluster binding"/>
    <property type="evidence" value="ECO:0007669"/>
    <property type="project" value="UniProtKB-KW"/>
</dbReference>
<keyword evidence="4" id="KW-0411">Iron-sulfur</keyword>
<dbReference type="OrthoDB" id="23466at2157"/>
<evidence type="ECO:0000313" key="8">
    <source>
        <dbReference type="Proteomes" id="UP000196084"/>
    </source>
</evidence>
<dbReference type="GO" id="GO:0043546">
    <property type="term" value="F:molybdopterin cofactor binding"/>
    <property type="evidence" value="ECO:0007669"/>
    <property type="project" value="InterPro"/>
</dbReference>
<name>A0A202E587_9EURY</name>
<feature type="domain" description="4Fe-4S Mo/W bis-MGD-type" evidence="6">
    <location>
        <begin position="2"/>
        <end position="56"/>
    </location>
</feature>
<dbReference type="GO" id="GO:0046872">
    <property type="term" value="F:metal ion binding"/>
    <property type="evidence" value="ECO:0007669"/>
    <property type="project" value="UniProtKB-KW"/>
</dbReference>
<comment type="caution">
    <text evidence="7">The sequence shown here is derived from an EMBL/GenBank/DDBJ whole genome shotgun (WGS) entry which is preliminary data.</text>
</comment>
<evidence type="ECO:0000256" key="3">
    <source>
        <dbReference type="ARBA" id="ARBA00023004"/>
    </source>
</evidence>
<keyword evidence="3" id="KW-0408">Iron</keyword>